<dbReference type="Gene3D" id="2.60.40.10">
    <property type="entry name" value="Immunoglobulins"/>
    <property type="match status" value="1"/>
</dbReference>
<dbReference type="Gene3D" id="2.60.120.260">
    <property type="entry name" value="Galactose-binding domain-like"/>
    <property type="match status" value="1"/>
</dbReference>
<gene>
    <name evidence="1" type="ORF">FW784_10570</name>
</gene>
<dbReference type="RefSeq" id="WP_149353308.1">
    <property type="nucleotide sequence ID" value="NZ_VTRV01000123.1"/>
</dbReference>
<comment type="caution">
    <text evidence="1">The sequence shown here is derived from an EMBL/GenBank/DDBJ whole genome shotgun (WGS) entry which is preliminary data.</text>
</comment>
<name>A0A5D8Z1D3_9GAMM</name>
<dbReference type="InterPro" id="IPR013783">
    <property type="entry name" value="Ig-like_fold"/>
</dbReference>
<sequence length="728" mass="76826">MTVPPPRGGSKSWLPAAPGYYTLRLRAVPTVADPGDARPIEARIDEAFAVFTDEVVEQTYDVQVGNVAAARVTPRQPLSTSPRTAQVQGITAQAVPSTGGLNYTVYYGNLHSQTNHSDGGGDLATCTGAQAPQTGKYGPADAYTMMQNQAHGDFLLTSEHNHMFDGSDSTNTSANPTTAINLFHSGLTAAANYRTAHPSFLALYGLEWGVISNGGHLNILNVDQLTEWETNSSGQLIGEVNTPKSDYAALYSTMKAHGWIGMFNHPATSGQFIVGGTALGYDANGAQVMMLAEVLNSSAFSTNTTETETGRSSYQSAWNILLERGYKVAPASDQDNHCANWGLSFTNRTGVLLPSGTVLNPTNFYDAIRARRVFATEDRTGQLVLSANGHVMGESFSNSGTLTLTANFASTSGQTAQRVQFFQGVPGSNGTVTQLYEGSDTTTITPASGEHFYYAQVTEANGLRLWSAPVWVTQGTGGGGGDTQLPTASASESGTSGTITLSATASDNVGVTKVEFYVDGALKGSDATSPYSMTLDSTTLSNGSHTLVAKAYDAAGNVGSSSSVAFSVSNAVIETELVQNGGFESGASYWTATSGAVTNSSTYVAHAGTYKMWLDGYGTTTTEYGYQTISIPAGTTTATLTFWVRVDSAETTTSSAYDTLKVQLRNSSNTVLTTLATYSNLNKGSSYVQKTFDVSAYRGQTVRVYFEGSEDSSLATSFLLDDVSLRAK</sequence>
<dbReference type="OrthoDB" id="9801679at2"/>
<dbReference type="SUPFAM" id="SSF89550">
    <property type="entry name" value="PHP domain-like"/>
    <property type="match status" value="1"/>
</dbReference>
<dbReference type="AlphaFoldDB" id="A0A5D8Z1D3"/>
<dbReference type="SUPFAM" id="SSF49785">
    <property type="entry name" value="Galactose-binding domain-like"/>
    <property type="match status" value="1"/>
</dbReference>
<dbReference type="Gene3D" id="3.20.20.140">
    <property type="entry name" value="Metal-dependent hydrolases"/>
    <property type="match status" value="1"/>
</dbReference>
<dbReference type="InterPro" id="IPR008979">
    <property type="entry name" value="Galactose-bd-like_sf"/>
</dbReference>
<dbReference type="EMBL" id="VTRV01000123">
    <property type="protein sequence ID" value="TZF87883.1"/>
    <property type="molecule type" value="Genomic_DNA"/>
</dbReference>
<dbReference type="InterPro" id="IPR016195">
    <property type="entry name" value="Pol/histidinol_Pase-like"/>
</dbReference>
<evidence type="ECO:0000313" key="1">
    <source>
        <dbReference type="EMBL" id="TZF87883.1"/>
    </source>
</evidence>
<protein>
    <submittedName>
        <fullName evidence="1">Carbohydrate-binding protein CenC</fullName>
    </submittedName>
</protein>
<keyword evidence="2" id="KW-1185">Reference proteome</keyword>
<reference evidence="1 2" key="1">
    <citation type="submission" date="2019-08" db="EMBL/GenBank/DDBJ databases">
        <title>Draft genome sequence of Lysobacter sp. UKS-15.</title>
        <authorList>
            <person name="Im W.-T."/>
        </authorList>
    </citation>
    <scope>NUCLEOTIDE SEQUENCE [LARGE SCALE GENOMIC DNA]</scope>
    <source>
        <strain evidence="1 2">UKS-15</strain>
    </source>
</reference>
<evidence type="ECO:0000313" key="2">
    <source>
        <dbReference type="Proteomes" id="UP000323164"/>
    </source>
</evidence>
<organism evidence="1 2">
    <name type="scientific">Cognatilysobacter lacus</name>
    <dbReference type="NCBI Taxonomy" id="1643323"/>
    <lineage>
        <taxon>Bacteria</taxon>
        <taxon>Pseudomonadati</taxon>
        <taxon>Pseudomonadota</taxon>
        <taxon>Gammaproteobacteria</taxon>
        <taxon>Lysobacterales</taxon>
        <taxon>Lysobacteraceae</taxon>
        <taxon>Cognatilysobacter</taxon>
    </lineage>
</organism>
<dbReference type="Proteomes" id="UP000323164">
    <property type="component" value="Unassembled WGS sequence"/>
</dbReference>
<dbReference type="Pfam" id="PF17957">
    <property type="entry name" value="Big_7"/>
    <property type="match status" value="1"/>
</dbReference>
<proteinExistence type="predicted"/>
<accession>A0A5D8Z1D3</accession>